<keyword evidence="3" id="KW-1185">Reference proteome</keyword>
<accession>A0ABT2ACC4</accession>
<comment type="caution">
    <text evidence="2">The sequence shown here is derived from an EMBL/GenBank/DDBJ whole genome shotgun (WGS) entry which is preliminary data.</text>
</comment>
<name>A0ABT2ACC4_9BURK</name>
<keyword evidence="1" id="KW-0732">Signal</keyword>
<feature type="chain" id="PRO_5047332816" evidence="1">
    <location>
        <begin position="33"/>
        <end position="152"/>
    </location>
</feature>
<evidence type="ECO:0000256" key="1">
    <source>
        <dbReference type="SAM" id="SignalP"/>
    </source>
</evidence>
<evidence type="ECO:0000313" key="3">
    <source>
        <dbReference type="Proteomes" id="UP001205560"/>
    </source>
</evidence>
<dbReference type="Proteomes" id="UP001205560">
    <property type="component" value="Unassembled WGS sequence"/>
</dbReference>
<evidence type="ECO:0000313" key="2">
    <source>
        <dbReference type="EMBL" id="MCS0591864.1"/>
    </source>
</evidence>
<feature type="signal peptide" evidence="1">
    <location>
        <begin position="1"/>
        <end position="32"/>
    </location>
</feature>
<sequence length="152" mass="17209">MSCLRVLAFIQRAKMLSFIALVAMIALPCAQASDSIERRVSGKWRFVAALDGAEIVSLDEREAQQLLGQIFIIGKNKVKFGRMDCGETEFESQKVEPRLHLRNAFHASSKELRLPNPVTVVDLSCTSVFITKPNHLVIFWQGWFFDAVRVKK</sequence>
<reference evidence="2 3" key="1">
    <citation type="submission" date="2022-08" db="EMBL/GenBank/DDBJ databases">
        <title>Reclassification of Massilia species as members of the genera Telluria, Duganella, Pseudoduganella, Mokoshia gen. nov. and Zemynaea gen. nov. using orthogonal and non-orthogonal genome-based approaches.</title>
        <authorList>
            <person name="Bowman J.P."/>
        </authorList>
    </citation>
    <scope>NUCLEOTIDE SEQUENCE [LARGE SCALE GENOMIC DNA]</scope>
    <source>
        <strain evidence="2 3">LMG 28164</strain>
    </source>
</reference>
<gene>
    <name evidence="2" type="ORF">NX782_21980</name>
</gene>
<protein>
    <submittedName>
        <fullName evidence="2">Uncharacterized protein</fullName>
    </submittedName>
</protein>
<organism evidence="2 3">
    <name type="scientific">Massilia norwichensis</name>
    <dbReference type="NCBI Taxonomy" id="1442366"/>
    <lineage>
        <taxon>Bacteria</taxon>
        <taxon>Pseudomonadati</taxon>
        <taxon>Pseudomonadota</taxon>
        <taxon>Betaproteobacteria</taxon>
        <taxon>Burkholderiales</taxon>
        <taxon>Oxalobacteraceae</taxon>
        <taxon>Telluria group</taxon>
        <taxon>Massilia</taxon>
    </lineage>
</organism>
<dbReference type="EMBL" id="JANUGX010000032">
    <property type="protein sequence ID" value="MCS0591864.1"/>
    <property type="molecule type" value="Genomic_DNA"/>
</dbReference>
<dbReference type="RefSeq" id="WP_258847628.1">
    <property type="nucleotide sequence ID" value="NZ_JANUGX010000032.1"/>
</dbReference>
<proteinExistence type="predicted"/>